<feature type="domain" description="C2H2-type" evidence="3">
    <location>
        <begin position="30"/>
        <end position="60"/>
    </location>
</feature>
<dbReference type="GO" id="GO:0008270">
    <property type="term" value="F:zinc ion binding"/>
    <property type="evidence" value="ECO:0007669"/>
    <property type="project" value="UniProtKB-KW"/>
</dbReference>
<dbReference type="KEGG" id="ccar:122137184"/>
<dbReference type="InterPro" id="IPR013087">
    <property type="entry name" value="Znf_C2H2_type"/>
</dbReference>
<dbReference type="RefSeq" id="XP_042578838.1">
    <property type="nucleotide sequence ID" value="XM_042722904.1"/>
</dbReference>
<dbReference type="RefSeq" id="XP_042578840.1">
    <property type="nucleotide sequence ID" value="XM_042722906.1"/>
</dbReference>
<dbReference type="SMART" id="SM00355">
    <property type="entry name" value="ZnF_C2H2"/>
    <property type="match status" value="4"/>
</dbReference>
<name>A0A9Q9W8L8_CYPCA</name>
<keyword evidence="1" id="KW-0863">Zinc-finger</keyword>
<sequence>MQCKICKFSHSAQDVLLKHIRLRHGGGTNWPCFYDNCVCTFKNPSSLKSHLSKIHNTRRKRIENSTFLCDLCDFNEICTETQLFSHLGKHLRNKETLLCPFQRCGLKTNNLSTFSSHRTRKHKNHTIKDFRLVRKESEKDLDDTEPEVDRDLDVGPSSHDQEESTEQNTESVDAETREHKLAHLFLSMQTVLHISKSAIQKIVEQFHDIFYFSKFLAVDKVREILANHNISDCQVVQDFTDAIFQTNPLLVTTSPRGKLSTDYRRNLYFKEQFAVIEPTEYLYDKSKKNSYVYVSITKQLQCLLGHKEFIDKVVFNQESLPGYYKSFQDGRYYKENKLLGEEEISISLGLYIDDFEVCNPLGTSRKIHKITAVYWVVLNLPSKSRSTLNLINLAALGKSDDVRLFGYEKFLDPLIKDVKSLEQVGIFAPALQQYIKGTVFCICADNLGAHGLAGFQESFIVEKFCRFCLISQKQIANTEPGDFLLRTPEQHNSLVEELQKGDQPQSLNGVKRECVLSKHLSYFHPITGFPADVLHDFFEGIIPVELSLCHKDLISKGFISLDELNIRIKSFPYKYADRVNKPQKIPKSSFAKGTIGGNGHENWTLLRLLPLIMGSSIPENDPAWEILMDLKQIVELVVSTKFSEETLCYLEAKIADHRKLLTETFPHFKIRPKHHFVDHYPHLIRCFGPLVELWTIRFEA</sequence>
<evidence type="ECO:0000313" key="4">
    <source>
        <dbReference type="RefSeq" id="XP_042578837.1"/>
    </source>
</evidence>
<evidence type="ECO:0000313" key="5">
    <source>
        <dbReference type="RefSeq" id="XP_042578838.1"/>
    </source>
</evidence>
<accession>A0A9Q9W8L8</accession>
<evidence type="ECO:0000256" key="2">
    <source>
        <dbReference type="SAM" id="MobiDB-lite"/>
    </source>
</evidence>
<proteinExistence type="predicted"/>
<dbReference type="PROSITE" id="PS50157">
    <property type="entry name" value="ZINC_FINGER_C2H2_2"/>
    <property type="match status" value="1"/>
</dbReference>
<feature type="region of interest" description="Disordered" evidence="2">
    <location>
        <begin position="138"/>
        <end position="173"/>
    </location>
</feature>
<dbReference type="PROSITE" id="PS00028">
    <property type="entry name" value="ZINC_FINGER_C2H2_1"/>
    <property type="match status" value="1"/>
</dbReference>
<evidence type="ECO:0000256" key="1">
    <source>
        <dbReference type="PROSITE-ProRule" id="PRU00042"/>
    </source>
</evidence>
<reference evidence="4 5" key="1">
    <citation type="submission" date="2025-04" db="UniProtKB">
        <authorList>
            <consortium name="RefSeq"/>
        </authorList>
    </citation>
    <scope>IDENTIFICATION</scope>
    <source>
        <tissue evidence="4 5">Muscle</tissue>
    </source>
</reference>
<dbReference type="Proteomes" id="UP001155660">
    <property type="component" value="Chromosome B4"/>
</dbReference>
<dbReference type="AlphaFoldDB" id="A0A9Q9W8L8"/>
<keyword evidence="1" id="KW-0862">Zinc</keyword>
<dbReference type="OrthoDB" id="10044445at2759"/>
<keyword evidence="1" id="KW-0479">Metal-binding</keyword>
<dbReference type="PANTHER" id="PTHR31912:SF34">
    <property type="entry name" value="NOTOCHORD-RELATED PROTEIN"/>
    <property type="match status" value="1"/>
</dbReference>
<gene>
    <name evidence="4 5 6" type="primary">LOC122137184</name>
</gene>
<dbReference type="RefSeq" id="XP_042578837.1">
    <property type="nucleotide sequence ID" value="XM_042722903.1"/>
</dbReference>
<dbReference type="PANTHER" id="PTHR31912">
    <property type="entry name" value="IP13529P"/>
    <property type="match status" value="1"/>
</dbReference>
<protein>
    <submittedName>
        <fullName evidence="4 5">Uncharacterized protein LOC122137184</fullName>
    </submittedName>
</protein>
<evidence type="ECO:0000259" key="3">
    <source>
        <dbReference type="PROSITE" id="PS50157"/>
    </source>
</evidence>
<dbReference type="GeneID" id="122137184"/>
<evidence type="ECO:0000313" key="6">
    <source>
        <dbReference type="RefSeq" id="XP_042578840.1"/>
    </source>
</evidence>
<organism evidence="6">
    <name type="scientific">Cyprinus carpio</name>
    <name type="common">Common carp</name>
    <dbReference type="NCBI Taxonomy" id="7962"/>
    <lineage>
        <taxon>Eukaryota</taxon>
        <taxon>Metazoa</taxon>
        <taxon>Chordata</taxon>
        <taxon>Craniata</taxon>
        <taxon>Vertebrata</taxon>
        <taxon>Euteleostomi</taxon>
        <taxon>Actinopterygii</taxon>
        <taxon>Neopterygii</taxon>
        <taxon>Teleostei</taxon>
        <taxon>Ostariophysi</taxon>
        <taxon>Cypriniformes</taxon>
        <taxon>Cyprinidae</taxon>
        <taxon>Cyprininae</taxon>
        <taxon>Cyprinus</taxon>
    </lineage>
</organism>